<keyword evidence="5" id="KW-1185">Reference proteome</keyword>
<comment type="caution">
    <text evidence="4">The sequence shown here is derived from an EMBL/GenBank/DDBJ whole genome shotgun (WGS) entry which is preliminary data.</text>
</comment>
<dbReference type="eggNOG" id="ENOG5033TW3">
    <property type="taxonomic scope" value="Bacteria"/>
</dbReference>
<dbReference type="RefSeq" id="WP_018677996.1">
    <property type="nucleotide sequence ID" value="NZ_AYEV01000010.1"/>
</dbReference>
<evidence type="ECO:0000256" key="2">
    <source>
        <dbReference type="SAM" id="SignalP"/>
    </source>
</evidence>
<accession>V2V608</accession>
<proteinExistence type="predicted"/>
<dbReference type="NCBIfam" id="NF033645">
    <property type="entry name" value="pilus_FilE"/>
    <property type="match status" value="1"/>
</dbReference>
<dbReference type="AlphaFoldDB" id="V2V608"/>
<gene>
    <name evidence="4" type="ORF">F990_01273</name>
</gene>
<keyword evidence="2" id="KW-0732">Signal</keyword>
<reference evidence="4 5" key="1">
    <citation type="submission" date="2013-10" db="EMBL/GenBank/DDBJ databases">
        <title>The Genome Sequence of Acinetobacter tjernbergiae CIP107465.</title>
        <authorList>
            <consortium name="The Broad Institute Genomics Platform"/>
            <consortium name="The Broad Institute Genome Sequencing Center for Infectious Disease"/>
            <person name="Cerqueira G."/>
            <person name="Feldgarden M."/>
            <person name="Courvalin P."/>
            <person name="Grillot-Courvalin C."/>
            <person name="Clermont D."/>
            <person name="Rocha E."/>
            <person name="Yoon E.-J."/>
            <person name="Nemec A."/>
            <person name="Young S.K."/>
            <person name="Zeng Q."/>
            <person name="Gargeya S."/>
            <person name="Fitzgerald M."/>
            <person name="Abouelleil A."/>
            <person name="Alvarado L."/>
            <person name="Berlin A.M."/>
            <person name="Chapman S.B."/>
            <person name="Gainer-Dewar J."/>
            <person name="Goldberg J."/>
            <person name="Gnerre S."/>
            <person name="Griggs A."/>
            <person name="Gujja S."/>
            <person name="Hansen M."/>
            <person name="Howarth C."/>
            <person name="Imamovic A."/>
            <person name="Ireland A."/>
            <person name="Larimer J."/>
            <person name="McCowan C."/>
            <person name="Murphy C."/>
            <person name="Pearson M."/>
            <person name="Poon T.W."/>
            <person name="Priest M."/>
            <person name="Roberts A."/>
            <person name="Saif S."/>
            <person name="Shea T."/>
            <person name="Sykes S."/>
            <person name="Wortman J."/>
            <person name="Nusbaum C."/>
            <person name="Birren B."/>
        </authorList>
    </citation>
    <scope>NUCLEOTIDE SEQUENCE [LARGE SCALE GENOMIC DNA]</scope>
    <source>
        <strain evidence="4 5">CIP 107465</strain>
    </source>
</reference>
<dbReference type="InterPro" id="IPR049782">
    <property type="entry name" value="FilE-like"/>
</dbReference>
<feature type="compositionally biased region" description="Basic and acidic residues" evidence="1">
    <location>
        <begin position="149"/>
        <end position="162"/>
    </location>
</feature>
<name>V2V608_9GAMM</name>
<feature type="chain" id="PRO_5004710637" description="FilE C-terminal domain-containing protein" evidence="2">
    <location>
        <begin position="29"/>
        <end position="400"/>
    </location>
</feature>
<evidence type="ECO:0000256" key="1">
    <source>
        <dbReference type="SAM" id="MobiDB-lite"/>
    </source>
</evidence>
<dbReference type="Proteomes" id="UP000017404">
    <property type="component" value="Unassembled WGS sequence"/>
</dbReference>
<protein>
    <recommendedName>
        <fullName evidence="3">FilE C-terminal domain-containing protein</fullName>
    </recommendedName>
</protein>
<evidence type="ECO:0000313" key="5">
    <source>
        <dbReference type="Proteomes" id="UP000017404"/>
    </source>
</evidence>
<dbReference type="EMBL" id="AYEV01000010">
    <property type="protein sequence ID" value="ESK56271.1"/>
    <property type="molecule type" value="Genomic_DNA"/>
</dbReference>
<sequence>MQKKMMSRSKFAMLSLCILLANGSNLYADGFYTIIGPDGRPMIVPKKISKNSSELIHNRNVADKSKQSNNVPEAKRESFEKQAVVTKTPVNPRFELTVPLTKDVNLNTVSTMNQTKENSLVEHSETNQLKQFGKSQINAQEDAKVIISEKKDPSKSLNKETSDINSNSDTELNSAAFSSVDGIEYVNNEYLENQEFNLEGKKRFYMMPDGTGRLETIERKKGISRSVLDKFMNKAQQSNAPISLSKNYIRLSPQELALAFENDRCFIKDYSKSIKTLTPQKEIGLWPTKPLKEKFEYELVKLDSSIQFMQIDSYASSNEKPHYYWPLVVFLDENGCIQEGVSGFKNGSTTATLFQHAAIQGIIKVPANAYYMMITPLASAVDVSEKELSNQGQVRISVLQ</sequence>
<evidence type="ECO:0000313" key="4">
    <source>
        <dbReference type="EMBL" id="ESK56271.1"/>
    </source>
</evidence>
<dbReference type="PATRIC" id="fig|1120928.5.peg.1301"/>
<dbReference type="InterPro" id="IPR055226">
    <property type="entry name" value="FilE_C"/>
</dbReference>
<organism evidence="4 5">
    <name type="scientific">Acinetobacter tjernbergiae DSM 14971 = CIP 107465</name>
    <dbReference type="NCBI Taxonomy" id="1120928"/>
    <lineage>
        <taxon>Bacteria</taxon>
        <taxon>Pseudomonadati</taxon>
        <taxon>Pseudomonadota</taxon>
        <taxon>Gammaproteobacteria</taxon>
        <taxon>Moraxellales</taxon>
        <taxon>Moraxellaceae</taxon>
        <taxon>Acinetobacter</taxon>
    </lineage>
</organism>
<evidence type="ECO:0000259" key="3">
    <source>
        <dbReference type="Pfam" id="PF22881"/>
    </source>
</evidence>
<dbReference type="Pfam" id="PF22881">
    <property type="entry name" value="FilE_C"/>
    <property type="match status" value="1"/>
</dbReference>
<feature type="domain" description="FilE C-terminal" evidence="3">
    <location>
        <begin position="235"/>
        <end position="400"/>
    </location>
</feature>
<feature type="signal peptide" evidence="2">
    <location>
        <begin position="1"/>
        <end position="28"/>
    </location>
</feature>
<dbReference type="STRING" id="202955.GCA_000759995_02372"/>
<dbReference type="OrthoDB" id="6711556at2"/>
<feature type="region of interest" description="Disordered" evidence="1">
    <location>
        <begin position="149"/>
        <end position="170"/>
    </location>
</feature>